<comment type="catalytic activity">
    <reaction evidence="10">
        <text>N(6),N(6)-dimethyl-L-lysyl(4)-[histone H3] + S-adenosyl-L-methionine = N(6),N(6),N(6)-trimethyl-L-lysyl(4)-[histone H3] + S-adenosyl-L-homocysteine + H(+)</text>
        <dbReference type="Rhea" id="RHEA:60272"/>
        <dbReference type="Rhea" id="RHEA-COMP:15537"/>
        <dbReference type="Rhea" id="RHEA-COMP:15540"/>
        <dbReference type="ChEBI" id="CHEBI:15378"/>
        <dbReference type="ChEBI" id="CHEBI:57856"/>
        <dbReference type="ChEBI" id="CHEBI:59789"/>
        <dbReference type="ChEBI" id="CHEBI:61961"/>
        <dbReference type="ChEBI" id="CHEBI:61976"/>
    </reaction>
</comment>
<dbReference type="Gene3D" id="2.170.270.10">
    <property type="entry name" value="SET domain"/>
    <property type="match status" value="1"/>
</dbReference>
<dbReference type="EC" id="2.1.1.354" evidence="2"/>
<evidence type="ECO:0000256" key="7">
    <source>
        <dbReference type="ARBA" id="ARBA00023242"/>
    </source>
</evidence>
<dbReference type="Proteomes" id="UP000095751">
    <property type="component" value="Unassembled WGS sequence"/>
</dbReference>
<evidence type="ECO:0000313" key="13">
    <source>
        <dbReference type="EMBL" id="OEU13599.1"/>
    </source>
</evidence>
<evidence type="ECO:0000256" key="6">
    <source>
        <dbReference type="ARBA" id="ARBA00022853"/>
    </source>
</evidence>
<dbReference type="Pfam" id="PF00856">
    <property type="entry name" value="SET"/>
    <property type="match status" value="1"/>
</dbReference>
<evidence type="ECO:0000256" key="1">
    <source>
        <dbReference type="ARBA" id="ARBA00004123"/>
    </source>
</evidence>
<sequence>MIIEYRGELIGNAMAEKREKEYEAAKIGSDYMFRIDEYTVCDASKQGNVARFINASCGPNCYPKIISLGGTKRVVVYAKRDIVAGEELCYDYKFDLEYDPEKRIPCICGAPECRGFLNWDQKYVTLT</sequence>
<dbReference type="GO" id="GO:0048188">
    <property type="term" value="C:Set1C/COMPASS complex"/>
    <property type="evidence" value="ECO:0007669"/>
    <property type="project" value="TreeGrafter"/>
</dbReference>
<evidence type="ECO:0000259" key="11">
    <source>
        <dbReference type="PROSITE" id="PS50280"/>
    </source>
</evidence>
<reference evidence="13 14" key="1">
    <citation type="submission" date="2016-09" db="EMBL/GenBank/DDBJ databases">
        <title>Extensive genetic diversity and differential bi-allelic expression allows diatom success in the polar Southern Ocean.</title>
        <authorList>
            <consortium name="DOE Joint Genome Institute"/>
            <person name="Mock T."/>
            <person name="Otillar R.P."/>
            <person name="Strauss J."/>
            <person name="Dupont C."/>
            <person name="Frickenhaus S."/>
            <person name="Maumus F."/>
            <person name="Mcmullan M."/>
            <person name="Sanges R."/>
            <person name="Schmutz J."/>
            <person name="Toseland A."/>
            <person name="Valas R."/>
            <person name="Veluchamy A."/>
            <person name="Ward B.J."/>
            <person name="Allen A."/>
            <person name="Barry K."/>
            <person name="Falciatore A."/>
            <person name="Ferrante M."/>
            <person name="Fortunato A.E."/>
            <person name="Gloeckner G."/>
            <person name="Gruber A."/>
            <person name="Hipkin R."/>
            <person name="Janech M."/>
            <person name="Kroth P."/>
            <person name="Leese F."/>
            <person name="Lindquist E."/>
            <person name="Lyon B.R."/>
            <person name="Martin J."/>
            <person name="Mayer C."/>
            <person name="Parker M."/>
            <person name="Quesneville H."/>
            <person name="Raymond J."/>
            <person name="Uhlig C."/>
            <person name="Valentin K.U."/>
            <person name="Worden A.Z."/>
            <person name="Armbrust E.V."/>
            <person name="Bowler C."/>
            <person name="Green B."/>
            <person name="Moulton V."/>
            <person name="Van Oosterhout C."/>
            <person name="Grigoriev I."/>
        </authorList>
    </citation>
    <scope>NUCLEOTIDE SEQUENCE [LARGE SCALE GENOMIC DNA]</scope>
    <source>
        <strain evidence="13 14">CCMP1102</strain>
    </source>
</reference>
<dbReference type="InterPro" id="IPR001214">
    <property type="entry name" value="SET_dom"/>
</dbReference>
<proteinExistence type="predicted"/>
<evidence type="ECO:0000256" key="5">
    <source>
        <dbReference type="ARBA" id="ARBA00022691"/>
    </source>
</evidence>
<comment type="catalytic activity">
    <reaction evidence="9">
        <text>N(6)-methyl-L-lysyl(4)-[histone H3] + S-adenosyl-L-methionine = N(6),N(6)-dimethyl-L-lysyl(4)-[histone H3] + S-adenosyl-L-homocysteine + H(+)</text>
        <dbReference type="Rhea" id="RHEA:60268"/>
        <dbReference type="Rhea" id="RHEA-COMP:15540"/>
        <dbReference type="Rhea" id="RHEA-COMP:15543"/>
        <dbReference type="ChEBI" id="CHEBI:15378"/>
        <dbReference type="ChEBI" id="CHEBI:57856"/>
        <dbReference type="ChEBI" id="CHEBI:59789"/>
        <dbReference type="ChEBI" id="CHEBI:61929"/>
        <dbReference type="ChEBI" id="CHEBI:61976"/>
    </reaction>
</comment>
<comment type="catalytic activity">
    <reaction evidence="8">
        <text>L-lysyl(4)-[histone H3] + 3 S-adenosyl-L-methionine = N(6),N(6),N(6)-trimethyl-L-lysyl(4)-[histone H3] + 3 S-adenosyl-L-homocysteine + 3 H(+)</text>
        <dbReference type="Rhea" id="RHEA:60260"/>
        <dbReference type="Rhea" id="RHEA-COMP:15537"/>
        <dbReference type="Rhea" id="RHEA-COMP:15547"/>
        <dbReference type="ChEBI" id="CHEBI:15378"/>
        <dbReference type="ChEBI" id="CHEBI:29969"/>
        <dbReference type="ChEBI" id="CHEBI:57856"/>
        <dbReference type="ChEBI" id="CHEBI:59789"/>
        <dbReference type="ChEBI" id="CHEBI:61961"/>
        <dbReference type="EC" id="2.1.1.354"/>
    </reaction>
</comment>
<evidence type="ECO:0000256" key="4">
    <source>
        <dbReference type="ARBA" id="ARBA00022679"/>
    </source>
</evidence>
<dbReference type="PROSITE" id="PS50868">
    <property type="entry name" value="POST_SET"/>
    <property type="match status" value="1"/>
</dbReference>
<feature type="domain" description="SET" evidence="11">
    <location>
        <begin position="1"/>
        <end position="93"/>
    </location>
</feature>
<dbReference type="SUPFAM" id="SSF82199">
    <property type="entry name" value="SET domain"/>
    <property type="match status" value="1"/>
</dbReference>
<keyword evidence="3" id="KW-0489">Methyltransferase</keyword>
<dbReference type="InParanoid" id="A0A1E7F646"/>
<dbReference type="KEGG" id="fcy:FRACYDRAFT_144309"/>
<dbReference type="EMBL" id="KV784361">
    <property type="protein sequence ID" value="OEU13599.1"/>
    <property type="molecule type" value="Genomic_DNA"/>
</dbReference>
<dbReference type="SMART" id="SM00317">
    <property type="entry name" value="SET"/>
    <property type="match status" value="1"/>
</dbReference>
<keyword evidence="6" id="KW-0156">Chromatin regulator</keyword>
<dbReference type="PANTHER" id="PTHR45814">
    <property type="entry name" value="HISTONE-LYSINE N-METHYLTRANSFERASE SETD1"/>
    <property type="match status" value="1"/>
</dbReference>
<dbReference type="PROSITE" id="PS50280">
    <property type="entry name" value="SET"/>
    <property type="match status" value="1"/>
</dbReference>
<evidence type="ECO:0000256" key="10">
    <source>
        <dbReference type="ARBA" id="ARBA00049129"/>
    </source>
</evidence>
<gene>
    <name evidence="13" type="ORF">FRACYDRAFT_144309</name>
</gene>
<keyword evidence="5" id="KW-0949">S-adenosyl-L-methionine</keyword>
<dbReference type="InterPro" id="IPR003616">
    <property type="entry name" value="Post-SET_dom"/>
</dbReference>
<dbReference type="GO" id="GO:0140999">
    <property type="term" value="F:histone H3K4 trimethyltransferase activity"/>
    <property type="evidence" value="ECO:0007669"/>
    <property type="project" value="UniProtKB-EC"/>
</dbReference>
<name>A0A1E7F646_9STRA</name>
<protein>
    <recommendedName>
        <fullName evidence="2">[histone H3]-lysine(4) N-trimethyltransferase</fullName>
        <ecNumber evidence="2">2.1.1.354</ecNumber>
    </recommendedName>
</protein>
<evidence type="ECO:0000259" key="12">
    <source>
        <dbReference type="PROSITE" id="PS50868"/>
    </source>
</evidence>
<evidence type="ECO:0000256" key="9">
    <source>
        <dbReference type="ARBA" id="ARBA00047583"/>
    </source>
</evidence>
<comment type="subcellular location">
    <subcellularLocation>
        <location evidence="1">Nucleus</location>
    </subcellularLocation>
</comment>
<feature type="domain" description="Post-SET" evidence="12">
    <location>
        <begin position="102"/>
        <end position="118"/>
    </location>
</feature>
<evidence type="ECO:0000313" key="14">
    <source>
        <dbReference type="Proteomes" id="UP000095751"/>
    </source>
</evidence>
<organism evidence="13 14">
    <name type="scientific">Fragilariopsis cylindrus CCMP1102</name>
    <dbReference type="NCBI Taxonomy" id="635003"/>
    <lineage>
        <taxon>Eukaryota</taxon>
        <taxon>Sar</taxon>
        <taxon>Stramenopiles</taxon>
        <taxon>Ochrophyta</taxon>
        <taxon>Bacillariophyta</taxon>
        <taxon>Bacillariophyceae</taxon>
        <taxon>Bacillariophycidae</taxon>
        <taxon>Bacillariales</taxon>
        <taxon>Bacillariaceae</taxon>
        <taxon>Fragilariopsis</taxon>
    </lineage>
</organism>
<dbReference type="GO" id="GO:0032259">
    <property type="term" value="P:methylation"/>
    <property type="evidence" value="ECO:0007669"/>
    <property type="project" value="UniProtKB-KW"/>
</dbReference>
<evidence type="ECO:0000256" key="3">
    <source>
        <dbReference type="ARBA" id="ARBA00022603"/>
    </source>
</evidence>
<keyword evidence="4" id="KW-0808">Transferase</keyword>
<keyword evidence="7" id="KW-0539">Nucleus</keyword>
<keyword evidence="14" id="KW-1185">Reference proteome</keyword>
<dbReference type="AlphaFoldDB" id="A0A1E7F646"/>
<evidence type="ECO:0000256" key="2">
    <source>
        <dbReference type="ARBA" id="ARBA00012182"/>
    </source>
</evidence>
<feature type="non-terminal residue" evidence="13">
    <location>
        <position position="127"/>
    </location>
</feature>
<dbReference type="InterPro" id="IPR044570">
    <property type="entry name" value="Set1-like"/>
</dbReference>
<evidence type="ECO:0000256" key="8">
    <source>
        <dbReference type="ARBA" id="ARBA00047571"/>
    </source>
</evidence>
<dbReference type="InterPro" id="IPR046341">
    <property type="entry name" value="SET_dom_sf"/>
</dbReference>
<dbReference type="SMART" id="SM00508">
    <property type="entry name" value="PostSET"/>
    <property type="match status" value="1"/>
</dbReference>
<dbReference type="PANTHER" id="PTHR45814:SF2">
    <property type="entry name" value="HISTONE-LYSINE N-METHYLTRANSFERASE SETD1"/>
    <property type="match status" value="1"/>
</dbReference>
<dbReference type="OrthoDB" id="308383at2759"/>
<accession>A0A1E7F646</accession>